<dbReference type="PANTHER" id="PTHR30485:SF1">
    <property type="entry name" value="CYTOCHROME YDHU-RELATED"/>
    <property type="match status" value="1"/>
</dbReference>
<reference evidence="8 11" key="2">
    <citation type="submission" date="2020-07" db="EMBL/GenBank/DDBJ databases">
        <authorList>
            <person name="Feng H."/>
        </authorList>
    </citation>
    <scope>NUCLEOTIDE SEQUENCE [LARGE SCALE GENOMIC DNA]</scope>
    <source>
        <strain evidence="8">S-12</strain>
        <strain evidence="11">s-12</strain>
    </source>
</reference>
<protein>
    <submittedName>
        <fullName evidence="9">Cytochrome b/b6 domain-containing protein</fullName>
    </submittedName>
</protein>
<dbReference type="Proteomes" id="UP000472971">
    <property type="component" value="Unassembled WGS sequence"/>
</dbReference>
<feature type="domain" description="Cytochrome b561 bacterial/Ni-hydrogenase" evidence="7">
    <location>
        <begin position="10"/>
        <end position="199"/>
    </location>
</feature>
<dbReference type="PANTHER" id="PTHR30485">
    <property type="entry name" value="NI/FE-HYDROGENASE 1 B-TYPE CYTOCHROME SUBUNIT"/>
    <property type="match status" value="1"/>
</dbReference>
<organism evidence="9 10">
    <name type="scientific">Bacillus aquiflavi</name>
    <dbReference type="NCBI Taxonomy" id="2672567"/>
    <lineage>
        <taxon>Bacteria</taxon>
        <taxon>Bacillati</taxon>
        <taxon>Bacillota</taxon>
        <taxon>Bacilli</taxon>
        <taxon>Bacillales</taxon>
        <taxon>Bacillaceae</taxon>
        <taxon>Bacillus</taxon>
    </lineage>
</organism>
<dbReference type="InterPro" id="IPR016174">
    <property type="entry name" value="Di-haem_cyt_TM"/>
</dbReference>
<evidence type="ECO:0000313" key="8">
    <source>
        <dbReference type="EMBL" id="MBA4535969.1"/>
    </source>
</evidence>
<dbReference type="EMBL" id="JACEIO010000003">
    <property type="protein sequence ID" value="MBA4535969.1"/>
    <property type="molecule type" value="Genomic_DNA"/>
</dbReference>
<reference evidence="9 10" key="1">
    <citation type="submission" date="2020-02" db="EMBL/GenBank/DDBJ databases">
        <title>Bacillus aquiflavi sp. nov., isolated from yellow water of strong flavor Chinese baijiu in Yibin region of China.</title>
        <authorList>
            <person name="Xie J."/>
        </authorList>
    </citation>
    <scope>NUCLEOTIDE SEQUENCE [LARGE SCALE GENOMIC DNA]</scope>
    <source>
        <strain evidence="9 10">3H-10</strain>
    </source>
</reference>
<dbReference type="AlphaFoldDB" id="A0A6B3VYC1"/>
<dbReference type="Pfam" id="PF01292">
    <property type="entry name" value="Ni_hydr_CYTB"/>
    <property type="match status" value="1"/>
</dbReference>
<evidence type="ECO:0000256" key="2">
    <source>
        <dbReference type="ARBA" id="ARBA00022475"/>
    </source>
</evidence>
<keyword evidence="5 6" id="KW-0472">Membrane</keyword>
<feature type="transmembrane region" description="Helical" evidence="6">
    <location>
        <begin position="20"/>
        <end position="39"/>
    </location>
</feature>
<evidence type="ECO:0000256" key="3">
    <source>
        <dbReference type="ARBA" id="ARBA00022692"/>
    </source>
</evidence>
<dbReference type="GO" id="GO:0020037">
    <property type="term" value="F:heme binding"/>
    <property type="evidence" value="ECO:0007669"/>
    <property type="project" value="TreeGrafter"/>
</dbReference>
<comment type="subcellular location">
    <subcellularLocation>
        <location evidence="1">Cell membrane</location>
        <topology evidence="1">Multi-pass membrane protein</topology>
    </subcellularLocation>
</comment>
<evidence type="ECO:0000256" key="4">
    <source>
        <dbReference type="ARBA" id="ARBA00022989"/>
    </source>
</evidence>
<comment type="caution">
    <text evidence="9">The sequence shown here is derived from an EMBL/GenBank/DDBJ whole genome shotgun (WGS) entry which is preliminary data.</text>
</comment>
<keyword evidence="2" id="KW-1003">Cell membrane</keyword>
<evidence type="ECO:0000259" key="7">
    <source>
        <dbReference type="Pfam" id="PF01292"/>
    </source>
</evidence>
<feature type="transmembrane region" description="Helical" evidence="6">
    <location>
        <begin position="59"/>
        <end position="85"/>
    </location>
</feature>
<dbReference type="EMBL" id="JAAIWN010000003">
    <property type="protein sequence ID" value="NEY80344.1"/>
    <property type="molecule type" value="Genomic_DNA"/>
</dbReference>
<keyword evidence="4 6" id="KW-1133">Transmembrane helix</keyword>
<evidence type="ECO:0000256" key="5">
    <source>
        <dbReference type="ARBA" id="ARBA00023136"/>
    </source>
</evidence>
<feature type="transmembrane region" description="Helical" evidence="6">
    <location>
        <begin position="125"/>
        <end position="145"/>
    </location>
</feature>
<dbReference type="InterPro" id="IPR011577">
    <property type="entry name" value="Cyt_b561_bac/Ni-Hgenase"/>
</dbReference>
<keyword evidence="3 6" id="KW-0812">Transmembrane</keyword>
<dbReference type="GO" id="GO:0009055">
    <property type="term" value="F:electron transfer activity"/>
    <property type="evidence" value="ECO:0007669"/>
    <property type="project" value="InterPro"/>
</dbReference>
<keyword evidence="10" id="KW-1185">Reference proteome</keyword>
<dbReference type="GO" id="GO:0022904">
    <property type="term" value="P:respiratory electron transport chain"/>
    <property type="evidence" value="ECO:0007669"/>
    <property type="project" value="InterPro"/>
</dbReference>
<dbReference type="SUPFAM" id="SSF81342">
    <property type="entry name" value="Transmembrane di-heme cytochromes"/>
    <property type="match status" value="1"/>
</dbReference>
<gene>
    <name evidence="9" type="ORF">G4D64_02150</name>
    <name evidence="8" type="ORF">H1Z61_02155</name>
</gene>
<evidence type="ECO:0000313" key="9">
    <source>
        <dbReference type="EMBL" id="NEY80344.1"/>
    </source>
</evidence>
<feature type="transmembrane region" description="Helical" evidence="6">
    <location>
        <begin position="165"/>
        <end position="186"/>
    </location>
</feature>
<evidence type="ECO:0000256" key="6">
    <source>
        <dbReference type="SAM" id="Phobius"/>
    </source>
</evidence>
<accession>A0A6B3VYC1</accession>
<dbReference type="RefSeq" id="WP_163239645.1">
    <property type="nucleotide sequence ID" value="NZ_CP082780.1"/>
</dbReference>
<dbReference type="Gene3D" id="1.20.950.20">
    <property type="entry name" value="Transmembrane di-heme cytochromes, Chain C"/>
    <property type="match status" value="1"/>
</dbReference>
<dbReference type="Proteomes" id="UP000570010">
    <property type="component" value="Unassembled WGS sequence"/>
</dbReference>
<evidence type="ECO:0000256" key="1">
    <source>
        <dbReference type="ARBA" id="ARBA00004651"/>
    </source>
</evidence>
<proteinExistence type="predicted"/>
<evidence type="ECO:0000313" key="11">
    <source>
        <dbReference type="Proteomes" id="UP000570010"/>
    </source>
</evidence>
<dbReference type="GO" id="GO:0005886">
    <property type="term" value="C:plasma membrane"/>
    <property type="evidence" value="ECO:0007669"/>
    <property type="project" value="UniProtKB-SubCell"/>
</dbReference>
<name>A0A6B3VYC1_9BACI</name>
<dbReference type="InterPro" id="IPR051542">
    <property type="entry name" value="Hydrogenase_cytochrome"/>
</dbReference>
<evidence type="ECO:0000313" key="10">
    <source>
        <dbReference type="Proteomes" id="UP000472971"/>
    </source>
</evidence>
<sequence length="221" mass="25359">MKNKQGKVYRQSLSNRLVHWITAISIFSLIISGFGQLPMYKRYNIVKLPGAEWLGEYSLTLIMHYIGAIVLILILFYHLFVHLFLKQFDIVPKPGDIKASYQIIKAMMTKGEEPPSDKYLAEQRLAYFAFAVTLFILVMTGLLKMAKNVSFLNISNSAVTLAAHIHNFATILLILLIIGHFAAFIFKENRSLIPGMFTGYVNEEYAKHRHSLWYKKLQGKK</sequence>